<dbReference type="CDD" id="cd14332">
    <property type="entry name" value="UBA_RuvA_C"/>
    <property type="match status" value="1"/>
</dbReference>
<dbReference type="SUPFAM" id="SSF47781">
    <property type="entry name" value="RuvA domain 2-like"/>
    <property type="match status" value="1"/>
</dbReference>
<feature type="domain" description="Helix-hairpin-helix DNA-binding motif class 1" evidence="5">
    <location>
        <begin position="107"/>
        <end position="126"/>
    </location>
</feature>
<organism evidence="6">
    <name type="scientific">freshwater metagenome</name>
    <dbReference type="NCBI Taxonomy" id="449393"/>
    <lineage>
        <taxon>unclassified sequences</taxon>
        <taxon>metagenomes</taxon>
        <taxon>ecological metagenomes</taxon>
    </lineage>
</organism>
<keyword evidence="3" id="KW-0238">DNA-binding</keyword>
<feature type="domain" description="Helix-hairpin-helix DNA-binding motif class 1" evidence="5">
    <location>
        <begin position="72"/>
        <end position="91"/>
    </location>
</feature>
<evidence type="ECO:0000259" key="5">
    <source>
        <dbReference type="SMART" id="SM00278"/>
    </source>
</evidence>
<evidence type="ECO:0000256" key="2">
    <source>
        <dbReference type="ARBA" id="ARBA00022763"/>
    </source>
</evidence>
<dbReference type="SUPFAM" id="SSF46929">
    <property type="entry name" value="DNA helicase RuvA subunit, C-terminal domain"/>
    <property type="match status" value="1"/>
</dbReference>
<evidence type="ECO:0000256" key="1">
    <source>
        <dbReference type="ARBA" id="ARBA00022490"/>
    </source>
</evidence>
<reference evidence="6" key="1">
    <citation type="submission" date="2020-05" db="EMBL/GenBank/DDBJ databases">
        <authorList>
            <person name="Chiriac C."/>
            <person name="Salcher M."/>
            <person name="Ghai R."/>
            <person name="Kavagutti S V."/>
        </authorList>
    </citation>
    <scope>NUCLEOTIDE SEQUENCE</scope>
</reference>
<evidence type="ECO:0000313" key="6">
    <source>
        <dbReference type="EMBL" id="CAB4663133.1"/>
    </source>
</evidence>
<evidence type="ECO:0000256" key="4">
    <source>
        <dbReference type="ARBA" id="ARBA00023204"/>
    </source>
</evidence>
<accession>A0A6J6LRQ2</accession>
<dbReference type="Gene3D" id="1.10.8.10">
    <property type="entry name" value="DNA helicase RuvA subunit, C-terminal domain"/>
    <property type="match status" value="1"/>
</dbReference>
<dbReference type="InterPro" id="IPR012340">
    <property type="entry name" value="NA-bd_OB-fold"/>
</dbReference>
<dbReference type="Gene3D" id="2.40.50.140">
    <property type="entry name" value="Nucleic acid-binding proteins"/>
    <property type="match status" value="1"/>
</dbReference>
<dbReference type="Pfam" id="PF01330">
    <property type="entry name" value="RuvA_N"/>
    <property type="match status" value="1"/>
</dbReference>
<name>A0A6J6LRQ2_9ZZZZ</name>
<dbReference type="Pfam" id="PF14520">
    <property type="entry name" value="HHH_5"/>
    <property type="match status" value="1"/>
</dbReference>
<dbReference type="InterPro" id="IPR003583">
    <property type="entry name" value="Hlx-hairpin-Hlx_DNA-bd_motif"/>
</dbReference>
<dbReference type="GO" id="GO:0005524">
    <property type="term" value="F:ATP binding"/>
    <property type="evidence" value="ECO:0007669"/>
    <property type="project" value="InterPro"/>
</dbReference>
<keyword evidence="1" id="KW-0963">Cytoplasm</keyword>
<dbReference type="InterPro" id="IPR000085">
    <property type="entry name" value="RuvA"/>
</dbReference>
<sequence length="192" mass="20116">MIASLTGLVLSSSNGQIVIDVQGVGYLVNSTAQTVGSISEGDSVSFLTSLVVREDAWTLFGFRNKQELEVFELLRSVNGVGPKSALSILNQLSVEQIAQAVSDEADESFKAVSGIGSKTAKLITLTLAGKLVSNGTKSASSGNNESAVSALVGLGWSERQSRDALQQVGTKDMNDKQLLKAALQILSKARKG</sequence>
<proteinExistence type="inferred from homology"/>
<dbReference type="GO" id="GO:0006310">
    <property type="term" value="P:DNA recombination"/>
    <property type="evidence" value="ECO:0007669"/>
    <property type="project" value="InterPro"/>
</dbReference>
<dbReference type="Gene3D" id="1.10.150.20">
    <property type="entry name" value="5' to 3' exonuclease, C-terminal subdomain"/>
    <property type="match status" value="1"/>
</dbReference>
<keyword evidence="2" id="KW-0227">DNA damage</keyword>
<keyword evidence="4" id="KW-0234">DNA repair</keyword>
<protein>
    <submittedName>
        <fullName evidence="6">Unannotated protein</fullName>
    </submittedName>
</protein>
<dbReference type="GO" id="GO:0009379">
    <property type="term" value="C:Holliday junction helicase complex"/>
    <property type="evidence" value="ECO:0007669"/>
    <property type="project" value="InterPro"/>
</dbReference>
<dbReference type="GO" id="GO:0006281">
    <property type="term" value="P:DNA repair"/>
    <property type="evidence" value="ECO:0007669"/>
    <property type="project" value="UniProtKB-KW"/>
</dbReference>
<dbReference type="SUPFAM" id="SSF50249">
    <property type="entry name" value="Nucleic acid-binding proteins"/>
    <property type="match status" value="1"/>
</dbReference>
<dbReference type="NCBIfam" id="TIGR00084">
    <property type="entry name" value="ruvA"/>
    <property type="match status" value="1"/>
</dbReference>
<dbReference type="InterPro" id="IPR011114">
    <property type="entry name" value="RuvA_C"/>
</dbReference>
<gene>
    <name evidence="6" type="ORF">UFOPK2328_00130</name>
</gene>
<dbReference type="Pfam" id="PF07499">
    <property type="entry name" value="RuvA_C"/>
    <property type="match status" value="1"/>
</dbReference>
<dbReference type="GO" id="GO:0003677">
    <property type="term" value="F:DNA binding"/>
    <property type="evidence" value="ECO:0007669"/>
    <property type="project" value="UniProtKB-KW"/>
</dbReference>
<dbReference type="InterPro" id="IPR036267">
    <property type="entry name" value="RuvA_C_sf"/>
</dbReference>
<evidence type="ECO:0000256" key="3">
    <source>
        <dbReference type="ARBA" id="ARBA00023125"/>
    </source>
</evidence>
<dbReference type="GO" id="GO:0009378">
    <property type="term" value="F:four-way junction helicase activity"/>
    <property type="evidence" value="ECO:0007669"/>
    <property type="project" value="InterPro"/>
</dbReference>
<dbReference type="AlphaFoldDB" id="A0A6J6LRQ2"/>
<dbReference type="EMBL" id="CAEZWX010000009">
    <property type="protein sequence ID" value="CAB4663133.1"/>
    <property type="molecule type" value="Genomic_DNA"/>
</dbReference>
<dbReference type="InterPro" id="IPR013849">
    <property type="entry name" value="DNA_helicase_Holl-junc_RuvA_I"/>
</dbReference>
<dbReference type="SMART" id="SM00278">
    <property type="entry name" value="HhH1"/>
    <property type="match status" value="2"/>
</dbReference>
<dbReference type="InterPro" id="IPR010994">
    <property type="entry name" value="RuvA_2-like"/>
</dbReference>
<dbReference type="HAMAP" id="MF_00031">
    <property type="entry name" value="DNA_HJ_migration_RuvA"/>
    <property type="match status" value="1"/>
</dbReference>